<dbReference type="AlphaFoldDB" id="A0A9D3Y5Y7"/>
<accession>A0A9D3Y5Y7</accession>
<reference evidence="4" key="2">
    <citation type="submission" date="2020-11" db="EMBL/GenBank/DDBJ databases">
        <authorList>
            <person name="McCartney M.A."/>
            <person name="Auch B."/>
            <person name="Kono T."/>
            <person name="Mallez S."/>
            <person name="Becker A."/>
            <person name="Gohl D.M."/>
            <person name="Silverstein K.A.T."/>
            <person name="Koren S."/>
            <person name="Bechman K.B."/>
            <person name="Herman A."/>
            <person name="Abrahante J.E."/>
            <person name="Garbe J."/>
        </authorList>
    </citation>
    <scope>NUCLEOTIDE SEQUENCE</scope>
    <source>
        <strain evidence="4">Duluth1</strain>
        <tissue evidence="4">Whole animal</tissue>
    </source>
</reference>
<dbReference type="InterPro" id="IPR024810">
    <property type="entry name" value="MAB21L/cGLR"/>
</dbReference>
<evidence type="ECO:0000313" key="5">
    <source>
        <dbReference type="Proteomes" id="UP000828390"/>
    </source>
</evidence>
<sequence length="347" mass="40022">MDLCHFQNYIESVSVEISSVMTRLGYGEKIRRWRVETNREYSRLTNGTLSFVTMITTGSKAEGLTCCFESDWDFLRVLNDFLCVETGINLHNIPDDIEVYRMDTYVYSGYCRLFLERQAPRYSKIIHNALCDNGDGDVLLSSGLFLDEIWTLPIRSSQNLDGLVVHERAGPSIPQSVHGVFHMDFVIALPCHCPSILQRWATRPRHWPSPAIVQKVVSLGTYLTPVGFKGSKYRNMEWRICFNTGEAELVNNLNETQAKVYVMLKMILKDILKPCNKEITPFVLKNIILWQAENNPQTNFHARSLLQWLHDGLRELRTAIEKKQLRYFMIPERNLMAACGLEDALQH</sequence>
<dbReference type="PANTHER" id="PTHR10656:SF69">
    <property type="entry name" value="MAB-21-LIKE HHH_H2TH-LIKE DOMAIN-CONTAINING PROTEIN"/>
    <property type="match status" value="1"/>
</dbReference>
<comment type="similarity">
    <text evidence="1">Belongs to the mab-21 family.</text>
</comment>
<protein>
    <recommendedName>
        <fullName evidence="6">Mab-21-like nucleotidyltransferase domain-containing protein</fullName>
    </recommendedName>
</protein>
<dbReference type="InterPro" id="IPR046903">
    <property type="entry name" value="Mab-21-like_nuc_Trfase"/>
</dbReference>
<reference evidence="4" key="1">
    <citation type="journal article" date="2019" name="bioRxiv">
        <title>The Genome of the Zebra Mussel, Dreissena polymorpha: A Resource for Invasive Species Research.</title>
        <authorList>
            <person name="McCartney M.A."/>
            <person name="Auch B."/>
            <person name="Kono T."/>
            <person name="Mallez S."/>
            <person name="Zhang Y."/>
            <person name="Obille A."/>
            <person name="Becker A."/>
            <person name="Abrahante J.E."/>
            <person name="Garbe J."/>
            <person name="Badalamenti J.P."/>
            <person name="Herman A."/>
            <person name="Mangelson H."/>
            <person name="Liachko I."/>
            <person name="Sullivan S."/>
            <person name="Sone E.D."/>
            <person name="Koren S."/>
            <person name="Silverstein K.A.T."/>
            <person name="Beckman K.B."/>
            <person name="Gohl D.M."/>
        </authorList>
    </citation>
    <scope>NUCLEOTIDE SEQUENCE</scope>
    <source>
        <strain evidence="4">Duluth1</strain>
        <tissue evidence="4">Whole animal</tissue>
    </source>
</reference>
<feature type="domain" description="Mab-21-like HhH/H2TH-like" evidence="3">
    <location>
        <begin position="259"/>
        <end position="339"/>
    </location>
</feature>
<keyword evidence="5" id="KW-1185">Reference proteome</keyword>
<evidence type="ECO:0000259" key="3">
    <source>
        <dbReference type="Pfam" id="PF20266"/>
    </source>
</evidence>
<dbReference type="InterPro" id="IPR046906">
    <property type="entry name" value="Mab-21_HhH/H2TH-like"/>
</dbReference>
<evidence type="ECO:0008006" key="6">
    <source>
        <dbReference type="Google" id="ProtNLM"/>
    </source>
</evidence>
<evidence type="ECO:0000256" key="1">
    <source>
        <dbReference type="ARBA" id="ARBA00008307"/>
    </source>
</evidence>
<dbReference type="Pfam" id="PF20266">
    <property type="entry name" value="Mab-21_C"/>
    <property type="match status" value="1"/>
</dbReference>
<comment type="caution">
    <text evidence="4">The sequence shown here is derived from an EMBL/GenBank/DDBJ whole genome shotgun (WGS) entry which is preliminary data.</text>
</comment>
<proteinExistence type="inferred from homology"/>
<dbReference type="SMART" id="SM01265">
    <property type="entry name" value="Mab-21"/>
    <property type="match status" value="1"/>
</dbReference>
<dbReference type="Pfam" id="PF03281">
    <property type="entry name" value="Mab-21"/>
    <property type="match status" value="1"/>
</dbReference>
<organism evidence="4 5">
    <name type="scientific">Dreissena polymorpha</name>
    <name type="common">Zebra mussel</name>
    <name type="synonym">Mytilus polymorpha</name>
    <dbReference type="NCBI Taxonomy" id="45954"/>
    <lineage>
        <taxon>Eukaryota</taxon>
        <taxon>Metazoa</taxon>
        <taxon>Spiralia</taxon>
        <taxon>Lophotrochozoa</taxon>
        <taxon>Mollusca</taxon>
        <taxon>Bivalvia</taxon>
        <taxon>Autobranchia</taxon>
        <taxon>Heteroconchia</taxon>
        <taxon>Euheterodonta</taxon>
        <taxon>Imparidentia</taxon>
        <taxon>Neoheterodontei</taxon>
        <taxon>Myida</taxon>
        <taxon>Dreissenoidea</taxon>
        <taxon>Dreissenidae</taxon>
        <taxon>Dreissena</taxon>
    </lineage>
</organism>
<feature type="domain" description="Mab-21-like nucleotidyltransferase" evidence="2">
    <location>
        <begin position="181"/>
        <end position="251"/>
    </location>
</feature>
<dbReference type="PANTHER" id="PTHR10656">
    <property type="entry name" value="CELL FATE DETERMINING PROTEIN MAB21-RELATED"/>
    <property type="match status" value="1"/>
</dbReference>
<dbReference type="EMBL" id="JAIWYP010000017">
    <property type="protein sequence ID" value="KAH3693191.1"/>
    <property type="molecule type" value="Genomic_DNA"/>
</dbReference>
<gene>
    <name evidence="4" type="ORF">DPMN_192593</name>
</gene>
<evidence type="ECO:0000313" key="4">
    <source>
        <dbReference type="EMBL" id="KAH3693191.1"/>
    </source>
</evidence>
<dbReference type="Gene3D" id="1.10.1410.40">
    <property type="match status" value="1"/>
</dbReference>
<name>A0A9D3Y5Y7_DREPO</name>
<dbReference type="Proteomes" id="UP000828390">
    <property type="component" value="Unassembled WGS sequence"/>
</dbReference>
<evidence type="ECO:0000259" key="2">
    <source>
        <dbReference type="Pfam" id="PF03281"/>
    </source>
</evidence>